<sequence length="89" mass="9833">MIVSAAYNMPKLWELQLRIIPFIRNHKSSSGLTAVQQESRKEPVTSNGAAAVNHGHGGTTATAEQRPRWNDLHGGTTFTPVERPSRQQI</sequence>
<protein>
    <submittedName>
        <fullName evidence="2">Uncharacterized protein</fullName>
    </submittedName>
</protein>
<name>A0A834XHR1_9FABA</name>
<proteinExistence type="predicted"/>
<accession>A0A834XHR1</accession>
<feature type="region of interest" description="Disordered" evidence="1">
    <location>
        <begin position="28"/>
        <end position="89"/>
    </location>
</feature>
<reference evidence="2" key="1">
    <citation type="submission" date="2020-09" db="EMBL/GenBank/DDBJ databases">
        <title>Genome-Enabled Discovery of Anthraquinone Biosynthesis in Senna tora.</title>
        <authorList>
            <person name="Kang S.-H."/>
            <person name="Pandey R.P."/>
            <person name="Lee C.-M."/>
            <person name="Sim J.-S."/>
            <person name="Jeong J.-T."/>
            <person name="Choi B.-S."/>
            <person name="Jung M."/>
            <person name="Ginzburg D."/>
            <person name="Zhao K."/>
            <person name="Won S.Y."/>
            <person name="Oh T.-J."/>
            <person name="Yu Y."/>
            <person name="Kim N.-H."/>
            <person name="Lee O.R."/>
            <person name="Lee T.-H."/>
            <person name="Bashyal P."/>
            <person name="Kim T.-S."/>
            <person name="Lee W.-H."/>
            <person name="Kawkins C."/>
            <person name="Kim C.-K."/>
            <person name="Kim J.S."/>
            <person name="Ahn B.O."/>
            <person name="Rhee S.Y."/>
            <person name="Sohng J.K."/>
        </authorList>
    </citation>
    <scope>NUCLEOTIDE SEQUENCE</scope>
    <source>
        <tissue evidence="2">Leaf</tissue>
    </source>
</reference>
<evidence type="ECO:0000256" key="1">
    <source>
        <dbReference type="SAM" id="MobiDB-lite"/>
    </source>
</evidence>
<organism evidence="2 3">
    <name type="scientific">Senna tora</name>
    <dbReference type="NCBI Taxonomy" id="362788"/>
    <lineage>
        <taxon>Eukaryota</taxon>
        <taxon>Viridiplantae</taxon>
        <taxon>Streptophyta</taxon>
        <taxon>Embryophyta</taxon>
        <taxon>Tracheophyta</taxon>
        <taxon>Spermatophyta</taxon>
        <taxon>Magnoliopsida</taxon>
        <taxon>eudicotyledons</taxon>
        <taxon>Gunneridae</taxon>
        <taxon>Pentapetalae</taxon>
        <taxon>rosids</taxon>
        <taxon>fabids</taxon>
        <taxon>Fabales</taxon>
        <taxon>Fabaceae</taxon>
        <taxon>Caesalpinioideae</taxon>
        <taxon>Cassia clade</taxon>
        <taxon>Senna</taxon>
    </lineage>
</organism>
<dbReference type="AlphaFoldDB" id="A0A834XHR1"/>
<dbReference type="Proteomes" id="UP000634136">
    <property type="component" value="Unassembled WGS sequence"/>
</dbReference>
<evidence type="ECO:0000313" key="3">
    <source>
        <dbReference type="Proteomes" id="UP000634136"/>
    </source>
</evidence>
<gene>
    <name evidence="2" type="ORF">G2W53_001352</name>
</gene>
<keyword evidence="3" id="KW-1185">Reference proteome</keyword>
<comment type="caution">
    <text evidence="2">The sequence shown here is derived from an EMBL/GenBank/DDBJ whole genome shotgun (WGS) entry which is preliminary data.</text>
</comment>
<dbReference type="EMBL" id="JAAIUW010000001">
    <property type="protein sequence ID" value="KAF7844447.1"/>
    <property type="molecule type" value="Genomic_DNA"/>
</dbReference>
<feature type="compositionally biased region" description="Low complexity" evidence="1">
    <location>
        <begin position="47"/>
        <end position="63"/>
    </location>
</feature>
<feature type="compositionally biased region" description="Polar residues" evidence="1">
    <location>
        <begin position="28"/>
        <end position="37"/>
    </location>
</feature>
<evidence type="ECO:0000313" key="2">
    <source>
        <dbReference type="EMBL" id="KAF7844447.1"/>
    </source>
</evidence>